<dbReference type="AlphaFoldDB" id="A0A6G0HHV3"/>
<comment type="caution">
    <text evidence="2">The sequence shown here is derived from an EMBL/GenBank/DDBJ whole genome shotgun (WGS) entry which is preliminary data.</text>
</comment>
<organism evidence="2 3">
    <name type="scientific">Larimichthys crocea</name>
    <name type="common">Large yellow croaker</name>
    <name type="synonym">Pseudosciaena crocea</name>
    <dbReference type="NCBI Taxonomy" id="215358"/>
    <lineage>
        <taxon>Eukaryota</taxon>
        <taxon>Metazoa</taxon>
        <taxon>Chordata</taxon>
        <taxon>Craniata</taxon>
        <taxon>Vertebrata</taxon>
        <taxon>Euteleostomi</taxon>
        <taxon>Actinopterygii</taxon>
        <taxon>Neopterygii</taxon>
        <taxon>Teleostei</taxon>
        <taxon>Neoteleostei</taxon>
        <taxon>Acanthomorphata</taxon>
        <taxon>Eupercaria</taxon>
        <taxon>Sciaenidae</taxon>
        <taxon>Larimichthys</taxon>
    </lineage>
</organism>
<protein>
    <submittedName>
        <fullName evidence="2">Uncharacterized protein</fullName>
    </submittedName>
</protein>
<feature type="region of interest" description="Disordered" evidence="1">
    <location>
        <begin position="1"/>
        <end position="25"/>
    </location>
</feature>
<name>A0A6G0HHV3_LARCR</name>
<gene>
    <name evidence="2" type="ORF">D5F01_LYC23543</name>
</gene>
<evidence type="ECO:0000313" key="3">
    <source>
        <dbReference type="Proteomes" id="UP000424527"/>
    </source>
</evidence>
<accession>A0A6G0HHV3</accession>
<keyword evidence="3" id="KW-1185">Reference proteome</keyword>
<dbReference type="EMBL" id="REGW02000024">
    <property type="protein sequence ID" value="KAE8278627.1"/>
    <property type="molecule type" value="Genomic_DNA"/>
</dbReference>
<dbReference type="Proteomes" id="UP000424527">
    <property type="component" value="Unassembled WGS sequence"/>
</dbReference>
<evidence type="ECO:0000313" key="2">
    <source>
        <dbReference type="EMBL" id="KAE8278627.1"/>
    </source>
</evidence>
<reference evidence="2 3" key="1">
    <citation type="submission" date="2019-07" db="EMBL/GenBank/DDBJ databases">
        <title>Chromosome genome assembly for large yellow croaker.</title>
        <authorList>
            <person name="Xiao S."/>
        </authorList>
    </citation>
    <scope>NUCLEOTIDE SEQUENCE [LARGE SCALE GENOMIC DNA]</scope>
    <source>
        <strain evidence="2">JMULYC20181020</strain>
        <tissue evidence="2">Muscle</tissue>
    </source>
</reference>
<evidence type="ECO:0000256" key="1">
    <source>
        <dbReference type="SAM" id="MobiDB-lite"/>
    </source>
</evidence>
<proteinExistence type="predicted"/>
<feature type="compositionally biased region" description="Polar residues" evidence="1">
    <location>
        <begin position="12"/>
        <end position="25"/>
    </location>
</feature>
<sequence>MHKKKKKKVNLCTVSQRTSSNTGSSQRKINLFTAIPTVICPRIPGPHRLGRPSSPPIHPIPLPPQEPRCPLIWSDTTTYPRQRSSQSRLSYPRVPVVCSPLSLCSYGSVTIEQSHMGAPLQRLPNPQWSHRKLPARPLCSVLFFRGTRGDEMLQVSTFGDG</sequence>